<dbReference type="Proteomes" id="UP000756346">
    <property type="component" value="Unassembled WGS sequence"/>
</dbReference>
<keyword evidence="3" id="KW-1185">Reference proteome</keyword>
<sequence>DVYTSLTKVWLTERALRAFNRRTACHHSSVSTTSGQPRTRDEAEIGFSETQLDPLDRFAGGGGPISKIFEGYVHFDSLVNFGRLMVASSTPKSRTVASGSSGSRPSTRPTSVSSKASSKKIRRSTAYDNRFSQYCIDNGIYPDCHLSANGDRTPPPDNLEELRRIAKTTRGSLSPTKGLHNTVQDFAHQNANASEGTLMRTIVPIITGKVKMHNDGQLPFNNLASLTKNMTAKPVPDFFDGVLLESVDDQVREELDEDIIPNKELGVPAAPNFFLEVKSARGTQAVADRQAMLNGAHGSHSMHSLRNYRLGEPDYDNKAYCISVTLVAGCMTFYAHHVGPSTAPDQSSCYYMTMIKAYAIHDEEARRDGISAFRNLRLWAEGVRDAFVKHANTRARNDSAKESAERAAEQDKDVVDTIET</sequence>
<proteinExistence type="predicted"/>
<feature type="region of interest" description="Disordered" evidence="1">
    <location>
        <begin position="90"/>
        <end position="123"/>
    </location>
</feature>
<comment type="caution">
    <text evidence="2">The sequence shown here is derived from an EMBL/GenBank/DDBJ whole genome shotgun (WGS) entry which is preliminary data.</text>
</comment>
<accession>A0A9P8Y6J8</accession>
<gene>
    <name evidence="2" type="ORF">B0I36DRAFT_241759</name>
</gene>
<dbReference type="RefSeq" id="XP_046013877.1">
    <property type="nucleotide sequence ID" value="XM_046149859.1"/>
</dbReference>
<evidence type="ECO:0000313" key="3">
    <source>
        <dbReference type="Proteomes" id="UP000756346"/>
    </source>
</evidence>
<dbReference type="GeneID" id="70179405"/>
<protein>
    <submittedName>
        <fullName evidence="2">Uncharacterized protein</fullName>
    </submittedName>
</protein>
<organism evidence="2 3">
    <name type="scientific">Microdochium trichocladiopsis</name>
    <dbReference type="NCBI Taxonomy" id="1682393"/>
    <lineage>
        <taxon>Eukaryota</taxon>
        <taxon>Fungi</taxon>
        <taxon>Dikarya</taxon>
        <taxon>Ascomycota</taxon>
        <taxon>Pezizomycotina</taxon>
        <taxon>Sordariomycetes</taxon>
        <taxon>Xylariomycetidae</taxon>
        <taxon>Xylariales</taxon>
        <taxon>Microdochiaceae</taxon>
        <taxon>Microdochium</taxon>
    </lineage>
</organism>
<feature type="non-terminal residue" evidence="2">
    <location>
        <position position="1"/>
    </location>
</feature>
<feature type="region of interest" description="Disordered" evidence="1">
    <location>
        <begin position="393"/>
        <end position="420"/>
    </location>
</feature>
<evidence type="ECO:0000313" key="2">
    <source>
        <dbReference type="EMBL" id="KAH7033045.1"/>
    </source>
</evidence>
<feature type="compositionally biased region" description="Low complexity" evidence="1">
    <location>
        <begin position="98"/>
        <end position="116"/>
    </location>
</feature>
<dbReference type="AlphaFoldDB" id="A0A9P8Y6J8"/>
<feature type="compositionally biased region" description="Basic and acidic residues" evidence="1">
    <location>
        <begin position="395"/>
        <end position="420"/>
    </location>
</feature>
<name>A0A9P8Y6J8_9PEZI</name>
<dbReference type="OrthoDB" id="5336565at2759"/>
<reference evidence="2" key="1">
    <citation type="journal article" date="2021" name="Nat. Commun.">
        <title>Genetic determinants of endophytism in the Arabidopsis root mycobiome.</title>
        <authorList>
            <person name="Mesny F."/>
            <person name="Miyauchi S."/>
            <person name="Thiergart T."/>
            <person name="Pickel B."/>
            <person name="Atanasova L."/>
            <person name="Karlsson M."/>
            <person name="Huettel B."/>
            <person name="Barry K.W."/>
            <person name="Haridas S."/>
            <person name="Chen C."/>
            <person name="Bauer D."/>
            <person name="Andreopoulos W."/>
            <person name="Pangilinan J."/>
            <person name="LaButti K."/>
            <person name="Riley R."/>
            <person name="Lipzen A."/>
            <person name="Clum A."/>
            <person name="Drula E."/>
            <person name="Henrissat B."/>
            <person name="Kohler A."/>
            <person name="Grigoriev I.V."/>
            <person name="Martin F.M."/>
            <person name="Hacquard S."/>
        </authorList>
    </citation>
    <scope>NUCLEOTIDE SEQUENCE</scope>
    <source>
        <strain evidence="2">MPI-CAGE-CH-0230</strain>
    </source>
</reference>
<evidence type="ECO:0000256" key="1">
    <source>
        <dbReference type="SAM" id="MobiDB-lite"/>
    </source>
</evidence>
<dbReference type="EMBL" id="JAGTJQ010000004">
    <property type="protein sequence ID" value="KAH7033045.1"/>
    <property type="molecule type" value="Genomic_DNA"/>
</dbReference>